<accession>A0A8A4U041</accession>
<gene>
    <name evidence="1" type="ORF">J3U87_06540</name>
</gene>
<evidence type="ECO:0000313" key="1">
    <source>
        <dbReference type="EMBL" id="QTD52115.1"/>
    </source>
</evidence>
<reference evidence="1" key="1">
    <citation type="submission" date="2021-03" db="EMBL/GenBank/DDBJ databases">
        <title>Acanthopleuribacteraceae sp. M133.</title>
        <authorList>
            <person name="Wang G."/>
        </authorList>
    </citation>
    <scope>NUCLEOTIDE SEQUENCE</scope>
    <source>
        <strain evidence="1">M133</strain>
    </source>
</reference>
<evidence type="ECO:0000313" key="2">
    <source>
        <dbReference type="Proteomes" id="UP000663929"/>
    </source>
</evidence>
<organism evidence="1 2">
    <name type="scientific">Sulfidibacter corallicola</name>
    <dbReference type="NCBI Taxonomy" id="2818388"/>
    <lineage>
        <taxon>Bacteria</taxon>
        <taxon>Pseudomonadati</taxon>
        <taxon>Acidobacteriota</taxon>
        <taxon>Holophagae</taxon>
        <taxon>Acanthopleuribacterales</taxon>
        <taxon>Acanthopleuribacteraceae</taxon>
        <taxon>Sulfidibacter</taxon>
    </lineage>
</organism>
<dbReference type="RefSeq" id="WP_237382224.1">
    <property type="nucleotide sequence ID" value="NZ_CP071793.1"/>
</dbReference>
<dbReference type="AlphaFoldDB" id="A0A8A4U041"/>
<protein>
    <submittedName>
        <fullName evidence="1">Uncharacterized protein</fullName>
    </submittedName>
</protein>
<name>A0A8A4U041_SULCO</name>
<dbReference type="KEGG" id="scor:J3U87_06540"/>
<dbReference type="Proteomes" id="UP000663929">
    <property type="component" value="Chromosome"/>
</dbReference>
<keyword evidence="2" id="KW-1185">Reference proteome</keyword>
<dbReference type="EMBL" id="CP071793">
    <property type="protein sequence ID" value="QTD52115.1"/>
    <property type="molecule type" value="Genomic_DNA"/>
</dbReference>
<sequence length="166" mass="19542">MTKKALSLYLGRVFFYCMKTSKKTLLLFSIIAITIGTLAFFGQRFFAFHYLSDVHSMATGERLRCHDWALLQFEHPDSENIPFLPYRMGHHEFHFRVSDVTNATRDGRITFFSKRQKDSIWNQFHTAGLSKIPQRVELFSGHHDMEYKINIDSSEPMNLYFRTCTD</sequence>
<proteinExistence type="predicted"/>